<dbReference type="GO" id="GO:0030246">
    <property type="term" value="F:carbohydrate binding"/>
    <property type="evidence" value="ECO:0007669"/>
    <property type="project" value="UniProtKB-KW"/>
</dbReference>
<organism evidence="4 5">
    <name type="scientific">Leptobrachium leishanense</name>
    <name type="common">Leishan spiny toad</name>
    <dbReference type="NCBI Taxonomy" id="445787"/>
    <lineage>
        <taxon>Eukaryota</taxon>
        <taxon>Metazoa</taxon>
        <taxon>Chordata</taxon>
        <taxon>Craniata</taxon>
        <taxon>Vertebrata</taxon>
        <taxon>Euteleostomi</taxon>
        <taxon>Amphibia</taxon>
        <taxon>Batrachia</taxon>
        <taxon>Anura</taxon>
        <taxon>Pelobatoidea</taxon>
        <taxon>Megophryidae</taxon>
        <taxon>Leptobrachium</taxon>
    </lineage>
</organism>
<evidence type="ECO:0000313" key="5">
    <source>
        <dbReference type="Proteomes" id="UP000694569"/>
    </source>
</evidence>
<evidence type="ECO:0000256" key="2">
    <source>
        <dbReference type="ARBA" id="ARBA00038331"/>
    </source>
</evidence>
<dbReference type="AlphaFoldDB" id="A0A8C5RAJ6"/>
<evidence type="ECO:0008006" key="6">
    <source>
        <dbReference type="Google" id="ProtNLM"/>
    </source>
</evidence>
<evidence type="ECO:0000256" key="1">
    <source>
        <dbReference type="ARBA" id="ARBA00022734"/>
    </source>
</evidence>
<keyword evidence="5" id="KW-1185">Reference proteome</keyword>
<dbReference type="InterPro" id="IPR006624">
    <property type="entry name" value="Beta-propeller_rpt_TECPR"/>
</dbReference>
<keyword evidence="3" id="KW-0732">Signal</keyword>
<keyword evidence="1" id="KW-0430">Lectin</keyword>
<dbReference type="InterPro" id="IPR051513">
    <property type="entry name" value="Tectonin_beta-prop"/>
</dbReference>
<evidence type="ECO:0000313" key="4">
    <source>
        <dbReference type="Ensembl" id="ENSLLEP00000048943.1"/>
    </source>
</evidence>
<dbReference type="SMART" id="SM00706">
    <property type="entry name" value="TECPR"/>
    <property type="match status" value="6"/>
</dbReference>
<dbReference type="PANTHER" id="PTHR23250:SF3">
    <property type="entry name" value="FISH-EGG LECTIN-LIKE ISOFORM X1-RELATED"/>
    <property type="match status" value="1"/>
</dbReference>
<proteinExistence type="inferred from homology"/>
<feature type="signal peptide" evidence="3">
    <location>
        <begin position="1"/>
        <end position="16"/>
    </location>
</feature>
<evidence type="ECO:0000256" key="3">
    <source>
        <dbReference type="SAM" id="SignalP"/>
    </source>
</evidence>
<dbReference type="GeneTree" id="ENSGT00510000047886"/>
<dbReference type="OrthoDB" id="166585at2759"/>
<name>A0A8C5RAJ6_9ANUR</name>
<protein>
    <recommendedName>
        <fullName evidence="6">Lectin</fullName>
    </recommendedName>
</protein>
<dbReference type="PANTHER" id="PTHR23250">
    <property type="entry name" value="DYSFERLIN-RELATED"/>
    <property type="match status" value="1"/>
</dbReference>
<feature type="chain" id="PRO_5034109508" description="Lectin" evidence="3">
    <location>
        <begin position="17"/>
        <end position="266"/>
    </location>
</feature>
<comment type="similarity">
    <text evidence="2">Belongs to the tectonin family.</text>
</comment>
<sequence length="266" mass="29030">MKLCACLILIFLGVAAAGLQCTLVPGWLKQIDAGAGQVYGVSDGDNIFRWNGNNWENIPGKLIHVSVGPSGVWGTNIKSNIYKMQDGNWVQVVGGLMQVDAGGSGHLVGVNQNNIYCLNQDATFSRGSDLSFNHVDGELKYYSCGRYGCWGVNSKNEIFHRLNVSPTNCKGKEWKHVDGSMVMVEVSTDGAVYGINTVGQIYKRKGISSSNPIGTAWSLVNICGPFKHLSYDEGILWLINKDGNIFKCEDTDSCKMRRDVSSACEM</sequence>
<reference evidence="4" key="2">
    <citation type="submission" date="2025-09" db="UniProtKB">
        <authorList>
            <consortium name="Ensembl"/>
        </authorList>
    </citation>
    <scope>IDENTIFICATION</scope>
</reference>
<accession>A0A8C5RAJ6</accession>
<dbReference type="Ensembl" id="ENSLLET00000050855.1">
    <property type="protein sequence ID" value="ENSLLEP00000048943.1"/>
    <property type="gene ID" value="ENSLLEG00000030814.1"/>
</dbReference>
<dbReference type="Pfam" id="PF19193">
    <property type="entry name" value="Tectonin"/>
    <property type="match status" value="1"/>
</dbReference>
<dbReference type="Proteomes" id="UP000694569">
    <property type="component" value="Unplaced"/>
</dbReference>
<reference evidence="4" key="1">
    <citation type="submission" date="2025-08" db="UniProtKB">
        <authorList>
            <consortium name="Ensembl"/>
        </authorList>
    </citation>
    <scope>IDENTIFICATION</scope>
</reference>